<feature type="signal peptide" evidence="28">
    <location>
        <begin position="1"/>
        <end position="23"/>
    </location>
</feature>
<evidence type="ECO:0000256" key="27">
    <source>
        <dbReference type="SAM" id="Phobius"/>
    </source>
</evidence>
<feature type="binding site" evidence="21 24">
    <location>
        <position position="524"/>
    </location>
    <ligand>
        <name>ATP</name>
        <dbReference type="ChEBI" id="CHEBI:30616"/>
    </ligand>
</feature>
<evidence type="ECO:0000256" key="7">
    <source>
        <dbReference type="ARBA" id="ARBA00022737"/>
    </source>
</evidence>
<feature type="domain" description="Protein kinase" evidence="29">
    <location>
        <begin position="490"/>
        <end position="842"/>
    </location>
</feature>
<dbReference type="InterPro" id="IPR008266">
    <property type="entry name" value="Tyr_kinase_AS"/>
</dbReference>
<dbReference type="GO" id="GO:0019221">
    <property type="term" value="P:cytokine-mediated signaling pathway"/>
    <property type="evidence" value="ECO:0007669"/>
    <property type="project" value="TreeGrafter"/>
</dbReference>
<evidence type="ECO:0000256" key="17">
    <source>
        <dbReference type="ARBA" id="ARBA00023180"/>
    </source>
</evidence>
<evidence type="ECO:0000256" key="19">
    <source>
        <dbReference type="ARBA" id="ARBA00051243"/>
    </source>
</evidence>
<dbReference type="GO" id="GO:0043235">
    <property type="term" value="C:receptor complex"/>
    <property type="evidence" value="ECO:0007669"/>
    <property type="project" value="TreeGrafter"/>
</dbReference>
<keyword evidence="7" id="KW-0677">Repeat</keyword>
<feature type="binding site" evidence="22">
    <location>
        <position position="712"/>
    </location>
    <ligand>
        <name>Mg(2+)</name>
        <dbReference type="ChEBI" id="CHEBI:18420"/>
    </ligand>
</feature>
<feature type="region of interest" description="Disordered" evidence="26">
    <location>
        <begin position="862"/>
        <end position="896"/>
    </location>
</feature>
<evidence type="ECO:0000256" key="12">
    <source>
        <dbReference type="ARBA" id="ARBA00022989"/>
    </source>
</evidence>
<organism evidence="31">
    <name type="scientific">Nothobranchius korthausae</name>
    <dbReference type="NCBI Taxonomy" id="1143690"/>
    <lineage>
        <taxon>Eukaryota</taxon>
        <taxon>Metazoa</taxon>
        <taxon>Chordata</taxon>
        <taxon>Craniata</taxon>
        <taxon>Vertebrata</taxon>
        <taxon>Euteleostomi</taxon>
        <taxon>Actinopterygii</taxon>
        <taxon>Neopterygii</taxon>
        <taxon>Teleostei</taxon>
        <taxon>Neoteleostei</taxon>
        <taxon>Acanthomorphata</taxon>
        <taxon>Ovalentaria</taxon>
        <taxon>Atherinomorphae</taxon>
        <taxon>Cyprinodontiformes</taxon>
        <taxon>Nothobranchiidae</taxon>
        <taxon>Nothobranchius</taxon>
    </lineage>
</organism>
<dbReference type="SUPFAM" id="SSF48726">
    <property type="entry name" value="Immunoglobulin"/>
    <property type="match status" value="1"/>
</dbReference>
<dbReference type="EC" id="2.7.10.1" evidence="2"/>
<comment type="similarity">
    <text evidence="25">Belongs to the protein kinase superfamily. Tyr protein kinase family. CSF-1/PDGF receptor subfamily.</text>
</comment>
<keyword evidence="5" id="KW-0808">Transferase</keyword>
<dbReference type="EMBL" id="HAEB01014017">
    <property type="protein sequence ID" value="SBQ60544.1"/>
    <property type="molecule type" value="Transcribed_RNA"/>
</dbReference>
<feature type="transmembrane region" description="Helical" evidence="27">
    <location>
        <begin position="419"/>
        <end position="445"/>
    </location>
</feature>
<dbReference type="PANTHER" id="PTHR24416">
    <property type="entry name" value="TYROSINE-PROTEIN KINASE RECEPTOR"/>
    <property type="match status" value="1"/>
</dbReference>
<feature type="domain" description="Ig-like" evidence="30">
    <location>
        <begin position="125"/>
        <end position="222"/>
    </location>
</feature>
<keyword evidence="22" id="KW-0460">Magnesium</keyword>
<evidence type="ECO:0000256" key="14">
    <source>
        <dbReference type="ARBA" id="ARBA00023137"/>
    </source>
</evidence>
<dbReference type="InterPro" id="IPR003599">
    <property type="entry name" value="Ig_sub"/>
</dbReference>
<keyword evidence="18 25" id="KW-0393">Immunoglobulin domain</keyword>
<feature type="binding site" evidence="22">
    <location>
        <position position="699"/>
    </location>
    <ligand>
        <name>Mg(2+)</name>
        <dbReference type="ChEBI" id="CHEBI:18420"/>
    </ligand>
</feature>
<keyword evidence="4" id="KW-0597">Phosphoprotein</keyword>
<evidence type="ECO:0000256" key="22">
    <source>
        <dbReference type="PIRSR" id="PIRSR000615-3"/>
    </source>
</evidence>
<evidence type="ECO:0000256" key="23">
    <source>
        <dbReference type="PIRSR" id="PIRSR000615-4"/>
    </source>
</evidence>
<dbReference type="EMBL" id="HAEC01005868">
    <property type="protein sequence ID" value="SBQ73945.1"/>
    <property type="molecule type" value="Transcribed_RNA"/>
</dbReference>
<feature type="transmembrane region" description="Helical" evidence="27">
    <location>
        <begin position="754"/>
        <end position="775"/>
    </location>
</feature>
<dbReference type="InterPro" id="IPR036179">
    <property type="entry name" value="Ig-like_dom_sf"/>
</dbReference>
<dbReference type="Pfam" id="PF13895">
    <property type="entry name" value="Ig_2"/>
    <property type="match status" value="1"/>
</dbReference>
<dbReference type="PANTHER" id="PTHR24416:SF356">
    <property type="entry name" value="RECEPTOR-TYPE TYROSINE-PROTEIN KINASE FLT3"/>
    <property type="match status" value="1"/>
</dbReference>
<dbReference type="InterPro" id="IPR007110">
    <property type="entry name" value="Ig-like_dom"/>
</dbReference>
<dbReference type="PROSITE" id="PS00240">
    <property type="entry name" value="RECEPTOR_TYR_KIN_III"/>
    <property type="match status" value="1"/>
</dbReference>
<comment type="subcellular location">
    <subcellularLocation>
        <location evidence="1">Cell membrane</location>
        <topology evidence="1">Single-pass type I membrane protein</topology>
    </subcellularLocation>
    <subcellularLocation>
        <location evidence="25">Membrane</location>
        <topology evidence="25">Single-pass type I membrane protein</topology>
    </subcellularLocation>
</comment>
<dbReference type="Pfam" id="PF07714">
    <property type="entry name" value="PK_Tyr_Ser-Thr"/>
    <property type="match status" value="1"/>
</dbReference>
<dbReference type="GO" id="GO:0007169">
    <property type="term" value="P:cell surface receptor protein tyrosine kinase signaling pathway"/>
    <property type="evidence" value="ECO:0007669"/>
    <property type="project" value="InterPro"/>
</dbReference>
<dbReference type="PROSITE" id="PS00109">
    <property type="entry name" value="PROTEIN_KINASE_TYR"/>
    <property type="match status" value="1"/>
</dbReference>
<dbReference type="InterPro" id="IPR011009">
    <property type="entry name" value="Kinase-like_dom_sf"/>
</dbReference>
<keyword evidence="6 25" id="KW-0812">Transmembrane</keyword>
<dbReference type="InterPro" id="IPR003598">
    <property type="entry name" value="Ig_sub2"/>
</dbReference>
<dbReference type="InterPro" id="IPR050122">
    <property type="entry name" value="RTK"/>
</dbReference>
<dbReference type="InterPro" id="IPR001245">
    <property type="entry name" value="Ser-Thr/Tyr_kinase_cat_dom"/>
</dbReference>
<dbReference type="InterPro" id="IPR001824">
    <property type="entry name" value="Tyr_kinase_rcpt_3_CS"/>
</dbReference>
<keyword evidence="28" id="KW-0732">Signal</keyword>
<dbReference type="SMART" id="SM00408">
    <property type="entry name" value="IGc2"/>
    <property type="match status" value="1"/>
</dbReference>
<evidence type="ECO:0000259" key="29">
    <source>
        <dbReference type="PROSITE" id="PS50011"/>
    </source>
</evidence>
<name>A0A1A8GQ23_9TELE</name>
<evidence type="ECO:0000256" key="2">
    <source>
        <dbReference type="ARBA" id="ARBA00011902"/>
    </source>
</evidence>
<keyword evidence="11" id="KW-0832">Ubl conjugation</keyword>
<protein>
    <recommendedName>
        <fullName evidence="2">receptor protein-tyrosine kinase</fullName>
        <ecNumber evidence="2">2.7.10.1</ecNumber>
    </recommendedName>
</protein>
<evidence type="ECO:0000256" key="18">
    <source>
        <dbReference type="ARBA" id="ARBA00023319"/>
    </source>
</evidence>
<keyword evidence="13 27" id="KW-0472">Membrane</keyword>
<sequence>MVRGNRCALAAAVLLLCAAKAFCSKVDRILPAASLNASSPVSTGLSVERPTKPRLLLKSFSSKDSSPFISCIGSRGTKTEWLIGDKEKLPGEDFSAFKLYKIGVMCCATNDEGEECTQLYDYDLDSVSKKNEFSEVMVSPGDPLVLRCRTTAEQAAFQWEKDGEVLNPALIKCQDQEGQVMCIKEDDIKESYMKYVYFRRVNESHSGTYTCSSSPNKNKSVSVLVTGERLFSSKLDDRIVTKKNGTCLTADVFYHPELRRCYWETPDGHTTKCTMDKVVTKPRVVKLCDSLTSGVYRLHLEAGGAPETKNITVCVAETPTFKFNKINNEFHCETVSPFPAEFTWTSCNQSNHNESWNVIKKENRSDNFCNKKITSFVDRDLVLGDHLRFCLTNSLGSWCDTWKLVTEPAIIPKAPDGNVFLLLKVSASVLLLALGVVMVLLIYYIKKKKPKYQPQLQMLQMVGPNDNDYIYINFKDFQYDKKWEFPRENLKLGKELGSGAFGTVVQATAYGINKPAGSQQVAVKMLKEKHQSEEKEALMSELKMLTHIGHHSNIVNLLGACTETGPIYLIFQYCCYGDLLNFLKKNSDRYHKSVTDAFSKDRFSSLYHNQKNSRELITSVDSYMPMHSITTGGQEDSSLLTHNYKDMEDPEIFDAGDDPDEELQALTFDNLLSFAFQVAKGMEFLSSKNCIHRDLAARNVLVTKSRLVKIGDFGLARDIDNDSNYVVKGNVRLPVKWMAPESIFQGMYTMKSDIWAYGILLWEIFSLGVTPYPGIKVDASFYSMIERGFKMEQPYYANDSVYKVMRSCWALNPSDRPSFSKLVSFMCDQLTGREEKLYHNMLDKIYQNTSTISDICALEKQSNNKSGTPNDYCTTNVPNSGTVVDEEEPLKPSAAE</sequence>
<feature type="chain" id="PRO_5015056777" description="receptor protein-tyrosine kinase" evidence="28">
    <location>
        <begin position="24"/>
        <end position="896"/>
    </location>
</feature>
<keyword evidence="14" id="KW-0829">Tyrosine-protein kinase</keyword>
<dbReference type="GO" id="GO:0030183">
    <property type="term" value="P:B cell differentiation"/>
    <property type="evidence" value="ECO:0007669"/>
    <property type="project" value="TreeGrafter"/>
</dbReference>
<keyword evidence="17" id="KW-0325">Glycoprotein</keyword>
<evidence type="ECO:0000256" key="6">
    <source>
        <dbReference type="ARBA" id="ARBA00022692"/>
    </source>
</evidence>
<evidence type="ECO:0000256" key="8">
    <source>
        <dbReference type="ARBA" id="ARBA00022741"/>
    </source>
</evidence>
<evidence type="ECO:0000256" key="16">
    <source>
        <dbReference type="ARBA" id="ARBA00023170"/>
    </source>
</evidence>
<evidence type="ECO:0000259" key="30">
    <source>
        <dbReference type="PROSITE" id="PS50835"/>
    </source>
</evidence>
<evidence type="ECO:0000256" key="24">
    <source>
        <dbReference type="PROSITE-ProRule" id="PRU10141"/>
    </source>
</evidence>
<dbReference type="Gene3D" id="3.30.200.20">
    <property type="entry name" value="Phosphorylase Kinase, domain 1"/>
    <property type="match status" value="1"/>
</dbReference>
<dbReference type="PROSITE" id="PS50011">
    <property type="entry name" value="PROTEIN_KINASE_DOM"/>
    <property type="match status" value="1"/>
</dbReference>
<feature type="binding site" evidence="21">
    <location>
        <position position="698"/>
    </location>
    <ligand>
        <name>ATP</name>
        <dbReference type="ChEBI" id="CHEBI:30616"/>
    </ligand>
</feature>
<dbReference type="SUPFAM" id="SSF56112">
    <property type="entry name" value="Protein kinase-like (PK-like)"/>
    <property type="match status" value="1"/>
</dbReference>
<evidence type="ECO:0000256" key="20">
    <source>
        <dbReference type="PIRSR" id="PIRSR000615-1"/>
    </source>
</evidence>
<evidence type="ECO:0000256" key="5">
    <source>
        <dbReference type="ARBA" id="ARBA00022679"/>
    </source>
</evidence>
<reference evidence="31" key="1">
    <citation type="submission" date="2016-05" db="EMBL/GenBank/DDBJ databases">
        <authorList>
            <person name="Lavstsen T."/>
            <person name="Jespersen J.S."/>
        </authorList>
    </citation>
    <scope>NUCLEOTIDE SEQUENCE</scope>
    <source>
        <tissue evidence="31">Brain</tissue>
    </source>
</reference>
<dbReference type="InterPro" id="IPR013783">
    <property type="entry name" value="Ig-like_fold"/>
</dbReference>
<evidence type="ECO:0000256" key="9">
    <source>
        <dbReference type="ARBA" id="ARBA00022777"/>
    </source>
</evidence>
<feature type="binding site" evidence="22">
    <location>
        <position position="469"/>
    </location>
    <ligand>
        <name>Mg(2+)</name>
        <dbReference type="ChEBI" id="CHEBI:18420"/>
    </ligand>
</feature>
<evidence type="ECO:0000256" key="1">
    <source>
        <dbReference type="ARBA" id="ARBA00004251"/>
    </source>
</evidence>
<dbReference type="GO" id="GO:0005524">
    <property type="term" value="F:ATP binding"/>
    <property type="evidence" value="ECO:0007669"/>
    <property type="project" value="UniProtKB-UniRule"/>
</dbReference>
<keyword evidence="3" id="KW-1003">Cell membrane</keyword>
<evidence type="ECO:0000256" key="13">
    <source>
        <dbReference type="ARBA" id="ARBA00023136"/>
    </source>
</evidence>
<dbReference type="GO" id="GO:0046872">
    <property type="term" value="F:metal ion binding"/>
    <property type="evidence" value="ECO:0007669"/>
    <property type="project" value="UniProtKB-KW"/>
</dbReference>
<comment type="catalytic activity">
    <reaction evidence="19">
        <text>L-tyrosyl-[protein] + ATP = O-phospho-L-tyrosyl-[protein] + ADP + H(+)</text>
        <dbReference type="Rhea" id="RHEA:10596"/>
        <dbReference type="Rhea" id="RHEA-COMP:10136"/>
        <dbReference type="Rhea" id="RHEA-COMP:20101"/>
        <dbReference type="ChEBI" id="CHEBI:15378"/>
        <dbReference type="ChEBI" id="CHEBI:30616"/>
        <dbReference type="ChEBI" id="CHEBI:46858"/>
        <dbReference type="ChEBI" id="CHEBI:61978"/>
        <dbReference type="ChEBI" id="CHEBI:456216"/>
        <dbReference type="EC" id="2.7.10.1"/>
    </reaction>
</comment>
<keyword evidence="16 25" id="KW-0675">Receptor</keyword>
<keyword evidence="8 21" id="KW-0547">Nucleotide-binding</keyword>
<feature type="active site" description="Proton acceptor" evidence="20">
    <location>
        <position position="694"/>
    </location>
</feature>
<evidence type="ECO:0000313" key="31">
    <source>
        <dbReference type="EMBL" id="SBQ73945.1"/>
    </source>
</evidence>
<keyword evidence="9 31" id="KW-0418">Kinase</keyword>
<dbReference type="FunFam" id="3.30.200.20:FF:000366">
    <property type="entry name" value="receptor-type tyrosine-protein kinase FLT3"/>
    <property type="match status" value="1"/>
</dbReference>
<dbReference type="GO" id="GO:0004714">
    <property type="term" value="F:transmembrane receptor protein tyrosine kinase activity"/>
    <property type="evidence" value="ECO:0007669"/>
    <property type="project" value="UniProtKB-EC"/>
</dbReference>
<reference evidence="31" key="2">
    <citation type="submission" date="2016-06" db="EMBL/GenBank/DDBJ databases">
        <title>The genome of a short-lived fish provides insights into sex chromosome evolution and the genetic control of aging.</title>
        <authorList>
            <person name="Reichwald K."/>
            <person name="Felder M."/>
            <person name="Petzold A."/>
            <person name="Koch P."/>
            <person name="Groth M."/>
            <person name="Platzer M."/>
        </authorList>
    </citation>
    <scope>NUCLEOTIDE SEQUENCE</scope>
    <source>
        <tissue evidence="31">Brain</tissue>
    </source>
</reference>
<dbReference type="AlphaFoldDB" id="A0A1A8GQ23"/>
<evidence type="ECO:0000256" key="10">
    <source>
        <dbReference type="ARBA" id="ARBA00022840"/>
    </source>
</evidence>
<dbReference type="InterPro" id="IPR017441">
    <property type="entry name" value="Protein_kinase_ATP_BS"/>
</dbReference>
<dbReference type="FunFam" id="1.10.510.10:FF:000140">
    <property type="entry name" value="Platelet-derived growth factor receptor beta"/>
    <property type="match status" value="1"/>
</dbReference>
<evidence type="ECO:0000256" key="11">
    <source>
        <dbReference type="ARBA" id="ARBA00022843"/>
    </source>
</evidence>
<feature type="site" description="Important for interaction with phosphotyrosine-binding proteins" evidence="23">
    <location>
        <position position="838"/>
    </location>
</feature>
<dbReference type="InterPro" id="IPR020635">
    <property type="entry name" value="Tyr_kinase_cat_dom"/>
</dbReference>
<evidence type="ECO:0000256" key="15">
    <source>
        <dbReference type="ARBA" id="ARBA00023157"/>
    </source>
</evidence>
<feature type="binding site" evidence="21">
    <location>
        <begin position="497"/>
        <end position="504"/>
    </location>
    <ligand>
        <name>ATP</name>
        <dbReference type="ChEBI" id="CHEBI:30616"/>
    </ligand>
</feature>
<keyword evidence="12 27" id="KW-1133">Transmembrane helix</keyword>
<evidence type="ECO:0000256" key="28">
    <source>
        <dbReference type="SAM" id="SignalP"/>
    </source>
</evidence>
<dbReference type="InterPro" id="IPR000719">
    <property type="entry name" value="Prot_kinase_dom"/>
</dbReference>
<dbReference type="GO" id="GO:0005886">
    <property type="term" value="C:plasma membrane"/>
    <property type="evidence" value="ECO:0007669"/>
    <property type="project" value="UniProtKB-SubCell"/>
</dbReference>
<dbReference type="PIRSF" id="PIRSF000615">
    <property type="entry name" value="TyrPK_CSF1-R"/>
    <property type="match status" value="1"/>
</dbReference>
<accession>A0A1A8GQ23</accession>
<dbReference type="PROSITE" id="PS50835">
    <property type="entry name" value="IG_LIKE"/>
    <property type="match status" value="1"/>
</dbReference>
<dbReference type="SMART" id="SM00219">
    <property type="entry name" value="TyrKc"/>
    <property type="match status" value="1"/>
</dbReference>
<keyword evidence="15" id="KW-1015">Disulfide bond</keyword>
<evidence type="ECO:0000256" key="21">
    <source>
        <dbReference type="PIRSR" id="PIRSR000615-2"/>
    </source>
</evidence>
<evidence type="ECO:0000256" key="26">
    <source>
        <dbReference type="SAM" id="MobiDB-lite"/>
    </source>
</evidence>
<evidence type="ECO:0000256" key="3">
    <source>
        <dbReference type="ARBA" id="ARBA00022475"/>
    </source>
</evidence>
<feature type="compositionally biased region" description="Polar residues" evidence="26">
    <location>
        <begin position="862"/>
        <end position="882"/>
    </location>
</feature>
<dbReference type="Gene3D" id="1.10.510.10">
    <property type="entry name" value="Transferase(Phosphotransferase) domain 1"/>
    <property type="match status" value="1"/>
</dbReference>
<gene>
    <name evidence="31" type="primary">FLT3</name>
</gene>
<dbReference type="PROSITE" id="PS00107">
    <property type="entry name" value="PROTEIN_KINASE_ATP"/>
    <property type="match status" value="1"/>
</dbReference>
<dbReference type="GO" id="GO:0019838">
    <property type="term" value="F:growth factor binding"/>
    <property type="evidence" value="ECO:0007669"/>
    <property type="project" value="TreeGrafter"/>
</dbReference>
<proteinExistence type="inferred from homology"/>
<evidence type="ECO:0000256" key="4">
    <source>
        <dbReference type="ARBA" id="ARBA00022553"/>
    </source>
</evidence>
<keyword evidence="10 21" id="KW-0067">ATP-binding</keyword>
<dbReference type="SMART" id="SM00409">
    <property type="entry name" value="IG"/>
    <property type="match status" value="1"/>
</dbReference>
<keyword evidence="22" id="KW-0479">Metal-binding</keyword>
<evidence type="ECO:0000256" key="25">
    <source>
        <dbReference type="RuleBase" id="RU000311"/>
    </source>
</evidence>
<dbReference type="Gene3D" id="2.60.40.10">
    <property type="entry name" value="Immunoglobulins"/>
    <property type="match status" value="1"/>
</dbReference>